<evidence type="ECO:0000256" key="3">
    <source>
        <dbReference type="ARBA" id="ARBA00022692"/>
    </source>
</evidence>
<dbReference type="GO" id="GO:0005886">
    <property type="term" value="C:plasma membrane"/>
    <property type="evidence" value="ECO:0007669"/>
    <property type="project" value="UniProtKB-SubCell"/>
</dbReference>
<dbReference type="AlphaFoldDB" id="A0A645GYN4"/>
<evidence type="ECO:0000256" key="2">
    <source>
        <dbReference type="ARBA" id="ARBA00022475"/>
    </source>
</evidence>
<feature type="transmembrane region" description="Helical" evidence="6">
    <location>
        <begin position="135"/>
        <end position="157"/>
    </location>
</feature>
<proteinExistence type="predicted"/>
<evidence type="ECO:0000256" key="4">
    <source>
        <dbReference type="ARBA" id="ARBA00022989"/>
    </source>
</evidence>
<feature type="transmembrane region" description="Helical" evidence="6">
    <location>
        <begin position="54"/>
        <end position="74"/>
    </location>
</feature>
<dbReference type="EMBL" id="VSSQ01083056">
    <property type="protein sequence ID" value="MPN31510.1"/>
    <property type="molecule type" value="Genomic_DNA"/>
</dbReference>
<evidence type="ECO:0000256" key="5">
    <source>
        <dbReference type="ARBA" id="ARBA00023136"/>
    </source>
</evidence>
<name>A0A645GYN4_9ZZZZ</name>
<keyword evidence="3 6" id="KW-0812">Transmembrane</keyword>
<reference evidence="7" key="1">
    <citation type="submission" date="2019-08" db="EMBL/GenBank/DDBJ databases">
        <authorList>
            <person name="Kucharzyk K."/>
            <person name="Murdoch R.W."/>
            <person name="Higgins S."/>
            <person name="Loffler F."/>
        </authorList>
    </citation>
    <scope>NUCLEOTIDE SEQUENCE</scope>
</reference>
<accession>A0A645GYN4</accession>
<evidence type="ECO:0000256" key="6">
    <source>
        <dbReference type="SAM" id="Phobius"/>
    </source>
</evidence>
<evidence type="ECO:0000256" key="1">
    <source>
        <dbReference type="ARBA" id="ARBA00004651"/>
    </source>
</evidence>
<dbReference type="PANTHER" id="PTHR30250">
    <property type="entry name" value="PST FAMILY PREDICTED COLANIC ACID TRANSPORTER"/>
    <property type="match status" value="1"/>
</dbReference>
<evidence type="ECO:0000313" key="7">
    <source>
        <dbReference type="EMBL" id="MPN31510.1"/>
    </source>
</evidence>
<comment type="caution">
    <text evidence="7">The sequence shown here is derived from an EMBL/GenBank/DDBJ whole genome shotgun (WGS) entry which is preliminary data.</text>
</comment>
<feature type="transmembrane region" description="Helical" evidence="6">
    <location>
        <begin position="80"/>
        <end position="99"/>
    </location>
</feature>
<keyword evidence="2" id="KW-1003">Cell membrane</keyword>
<comment type="subcellular location">
    <subcellularLocation>
        <location evidence="1">Cell membrane</location>
        <topology evidence="1">Multi-pass membrane protein</topology>
    </subcellularLocation>
</comment>
<organism evidence="7">
    <name type="scientific">bioreactor metagenome</name>
    <dbReference type="NCBI Taxonomy" id="1076179"/>
    <lineage>
        <taxon>unclassified sequences</taxon>
        <taxon>metagenomes</taxon>
        <taxon>ecological metagenomes</taxon>
    </lineage>
</organism>
<dbReference type="InterPro" id="IPR050833">
    <property type="entry name" value="Poly_Biosynth_Transport"/>
</dbReference>
<keyword evidence="5 6" id="KW-0472">Membrane</keyword>
<protein>
    <submittedName>
        <fullName evidence="7">Uncharacterized protein</fullName>
    </submittedName>
</protein>
<gene>
    <name evidence="7" type="ORF">SDC9_178984</name>
</gene>
<sequence length="172" mass="19397">MSVFVYPLTVLVPRYAQWQPALPSFVFFALSIAWAAISTPLTNTLNAIGQINKTLKLMVLWTVLTWILTPILLWKFAFTGVALAAFLISFTSYLSILMVKRELPIAVWPQVKIPLLGSLVLAVLGLALRNFAMRGFLFLFLAMIIAGLGYFLVFLLFGRQRLKMELESIVKR</sequence>
<feature type="transmembrane region" description="Helical" evidence="6">
    <location>
        <begin position="20"/>
        <end position="42"/>
    </location>
</feature>
<dbReference type="PANTHER" id="PTHR30250:SF11">
    <property type="entry name" value="O-ANTIGEN TRANSPORTER-RELATED"/>
    <property type="match status" value="1"/>
</dbReference>
<keyword evidence="4 6" id="KW-1133">Transmembrane helix</keyword>
<feature type="transmembrane region" description="Helical" evidence="6">
    <location>
        <begin position="111"/>
        <end position="129"/>
    </location>
</feature>